<keyword evidence="3" id="KW-0963">Cytoplasm</keyword>
<evidence type="ECO:0000256" key="1">
    <source>
        <dbReference type="ARBA" id="ARBA00004496"/>
    </source>
</evidence>
<dbReference type="GO" id="GO:0005782">
    <property type="term" value="C:peroxisomal matrix"/>
    <property type="evidence" value="ECO:0007669"/>
    <property type="project" value="TreeGrafter"/>
</dbReference>
<keyword evidence="4" id="KW-0653">Protein transport</keyword>
<gene>
    <name evidence="5" type="ORF">CANINC_003867</name>
</gene>
<dbReference type="GO" id="GO:0016558">
    <property type="term" value="P:protein import into peroxisome matrix"/>
    <property type="evidence" value="ECO:0007669"/>
    <property type="project" value="InterPro"/>
</dbReference>
<dbReference type="STRING" id="52247.A0A4T0WXK1"/>
<dbReference type="SUPFAM" id="SSF50978">
    <property type="entry name" value="WD40 repeat-like"/>
    <property type="match status" value="1"/>
</dbReference>
<dbReference type="OrthoDB" id="361494at2759"/>
<accession>A0A4T0WXK1</accession>
<evidence type="ECO:0000256" key="3">
    <source>
        <dbReference type="ARBA" id="ARBA00022490"/>
    </source>
</evidence>
<dbReference type="InterPro" id="IPR036322">
    <property type="entry name" value="WD40_repeat_dom_sf"/>
</dbReference>
<organism evidence="5 6">
    <name type="scientific">Pichia inconspicua</name>
    <dbReference type="NCBI Taxonomy" id="52247"/>
    <lineage>
        <taxon>Eukaryota</taxon>
        <taxon>Fungi</taxon>
        <taxon>Dikarya</taxon>
        <taxon>Ascomycota</taxon>
        <taxon>Saccharomycotina</taxon>
        <taxon>Pichiomycetes</taxon>
        <taxon>Pichiales</taxon>
        <taxon>Pichiaceae</taxon>
        <taxon>Pichia</taxon>
    </lineage>
</organism>
<keyword evidence="2" id="KW-0813">Transport</keyword>
<comment type="subcellular location">
    <subcellularLocation>
        <location evidence="1">Cytoplasm</location>
    </subcellularLocation>
</comment>
<dbReference type="GO" id="GO:0005053">
    <property type="term" value="F:peroxisome matrix targeting signal-2 binding"/>
    <property type="evidence" value="ECO:0007669"/>
    <property type="project" value="InterPro"/>
</dbReference>
<protein>
    <recommendedName>
        <fullName evidence="7">Protein DSE1</fullName>
    </recommendedName>
</protein>
<dbReference type="AlphaFoldDB" id="A0A4T0WXK1"/>
<name>A0A4T0WXK1_9ASCO</name>
<dbReference type="PANTHER" id="PTHR46027">
    <property type="entry name" value="PEROXISOMAL TARGETING SIGNAL 2 RECEPTOR"/>
    <property type="match status" value="1"/>
</dbReference>
<dbReference type="InterPro" id="IPR044536">
    <property type="entry name" value="PEX7"/>
</dbReference>
<dbReference type="Gene3D" id="2.130.10.10">
    <property type="entry name" value="YVTN repeat-like/Quinoprotein amine dehydrogenase"/>
    <property type="match status" value="1"/>
</dbReference>
<reference evidence="5 6" key="1">
    <citation type="journal article" date="2019" name="Front. Genet.">
        <title>Whole-Genome Sequencing of the Opportunistic Yeast Pathogen Candida inconspicua Uncovers Its Hybrid Origin.</title>
        <authorList>
            <person name="Mixao V."/>
            <person name="Hansen A.P."/>
            <person name="Saus E."/>
            <person name="Boekhout T."/>
            <person name="Lass-Florl C."/>
            <person name="Gabaldon T."/>
        </authorList>
    </citation>
    <scope>NUCLEOTIDE SEQUENCE [LARGE SCALE GENOMIC DNA]</scope>
    <source>
        <strain evidence="5 6">CBS 180</strain>
    </source>
</reference>
<dbReference type="GO" id="GO:0005829">
    <property type="term" value="C:cytosol"/>
    <property type="evidence" value="ECO:0007669"/>
    <property type="project" value="TreeGrafter"/>
</dbReference>
<evidence type="ECO:0000256" key="4">
    <source>
        <dbReference type="ARBA" id="ARBA00022927"/>
    </source>
</evidence>
<evidence type="ECO:0000256" key="2">
    <source>
        <dbReference type="ARBA" id="ARBA00022448"/>
    </source>
</evidence>
<dbReference type="Proteomes" id="UP000307173">
    <property type="component" value="Unassembled WGS sequence"/>
</dbReference>
<dbReference type="PANTHER" id="PTHR46027:SF1">
    <property type="entry name" value="PEROXISOMAL TARGETING SIGNAL 2 RECEPTOR"/>
    <property type="match status" value="1"/>
</dbReference>
<evidence type="ECO:0000313" key="6">
    <source>
        <dbReference type="Proteomes" id="UP000307173"/>
    </source>
</evidence>
<sequence length="448" mass="50140">MPKDTNIQSNYWKINNEHDCNITNANAVYPTNIAMSKEADTLAVSSNALNENLKIFHLTNNSLIHLASVTFPDIHTLKFLKPVSEPPYDFKFLLSGHSNGIMHLSTIPLTEGSIYENAEIIKRFNHKKALETIRDTKTVGRKSYILNNGLPSTTIASIDLSSSTWTSSSLNSSVVVYDHHLFYWDTTKSTKPISILGKPGISNAVTNKHMDSLTAAVGDFGLSMMDLRMNGYNQSSIKSNESGYTSAHWCESNENLLATVSSDPNIVQLWDIRNLKPFNTLNEFSGKINDLKWRENILWIAQSSGKLSKWDIANARVSIDFDSRISESGILSLELNDESSNVDEVVCIDPSTISTHKTYKKKQLTSHSSKLSPYQTISSYSESNRAISDTPASYSSNLFEFRPNDRRGSDETLAVSSRTGDYLIDFQKEVSEMIQQMDTITINNIVYL</sequence>
<proteinExistence type="predicted"/>
<evidence type="ECO:0000313" key="5">
    <source>
        <dbReference type="EMBL" id="TID18617.1"/>
    </source>
</evidence>
<keyword evidence="6" id="KW-1185">Reference proteome</keyword>
<dbReference type="InterPro" id="IPR015943">
    <property type="entry name" value="WD40/YVTN_repeat-like_dom_sf"/>
</dbReference>
<evidence type="ECO:0008006" key="7">
    <source>
        <dbReference type="Google" id="ProtNLM"/>
    </source>
</evidence>
<dbReference type="EMBL" id="SELW01000609">
    <property type="protein sequence ID" value="TID18617.1"/>
    <property type="molecule type" value="Genomic_DNA"/>
</dbReference>
<comment type="caution">
    <text evidence="5">The sequence shown here is derived from an EMBL/GenBank/DDBJ whole genome shotgun (WGS) entry which is preliminary data.</text>
</comment>